<keyword evidence="3" id="KW-1185">Reference proteome</keyword>
<proteinExistence type="predicted"/>
<evidence type="ECO:0000259" key="1">
    <source>
        <dbReference type="Pfam" id="PF07727"/>
    </source>
</evidence>
<dbReference type="EMBL" id="KQ995316">
    <property type="protein sequence ID" value="KZV47100.1"/>
    <property type="molecule type" value="Genomic_DNA"/>
</dbReference>
<dbReference type="AlphaFoldDB" id="A0A2Z7CJ54"/>
<dbReference type="PANTHER" id="PTHR11439:SF517">
    <property type="entry name" value="CYSTEINE-RICH RLK (RECEPTOR-LIKE PROTEIN KINASE) 8"/>
    <property type="match status" value="1"/>
</dbReference>
<feature type="non-terminal residue" evidence="2">
    <location>
        <position position="1"/>
    </location>
</feature>
<reference evidence="2 3" key="1">
    <citation type="journal article" date="2015" name="Proc. Natl. Acad. Sci. U.S.A.">
        <title>The resurrection genome of Boea hygrometrica: A blueprint for survival of dehydration.</title>
        <authorList>
            <person name="Xiao L."/>
            <person name="Yang G."/>
            <person name="Zhang L."/>
            <person name="Yang X."/>
            <person name="Zhao S."/>
            <person name="Ji Z."/>
            <person name="Zhou Q."/>
            <person name="Hu M."/>
            <person name="Wang Y."/>
            <person name="Chen M."/>
            <person name="Xu Y."/>
            <person name="Jin H."/>
            <person name="Xiao X."/>
            <person name="Hu G."/>
            <person name="Bao F."/>
            <person name="Hu Y."/>
            <person name="Wan P."/>
            <person name="Li L."/>
            <person name="Deng X."/>
            <person name="Kuang T."/>
            <person name="Xiang C."/>
            <person name="Zhu J.K."/>
            <person name="Oliver M.J."/>
            <person name="He Y."/>
        </authorList>
    </citation>
    <scope>NUCLEOTIDE SEQUENCE [LARGE SCALE GENOMIC DNA]</scope>
    <source>
        <strain evidence="3">cv. XS01</strain>
    </source>
</reference>
<dbReference type="InterPro" id="IPR013103">
    <property type="entry name" value="RVT_2"/>
</dbReference>
<evidence type="ECO:0000313" key="3">
    <source>
        <dbReference type="Proteomes" id="UP000250235"/>
    </source>
</evidence>
<dbReference type="Proteomes" id="UP000250235">
    <property type="component" value="Unassembled WGS sequence"/>
</dbReference>
<sequence>RRIRRRPAWMEDYEVQGFEHNDDPLVHFALFSDCDPVTFEDAMQETKWRNAMDAEIAAIEKNNTWTLTELPQGQKTIGVKWIYKTKMKENGEVDKFKARLVAKGYKQEYGVDYKEVFAPVARHDTIRLVIALAAQYSWPIFQLDVKSAFLHGDLEEQVYIDQPPGYIKIGNEHKVYKLKKALYGLKQAPRAWYSRIETYFLKTGFKKCPYEHTLFTKFEDDGKMLIVCLYVDDLSFTGNDVSMFEDFKESMMVEFDMSDLGKMHYFLGIEVVQSTGGIFISQKKYIQELLCRFHMEKCNAANTPVELGLKLTRYCEGKKIDSTVFKQIVGSLMYLTATRPDIMYSVSLISRYMENPTEVHLLAAKRILRYLQGTQKLSLYYKKGEKADLIAFCDSDYAGDQDDRKSTSGYVFLLGSAAVSWSSKKQSIVTLSTTEAEFVAATSCACQAIWLKKILTDLKFKTHGPTVIYCDNNSAIKLSKNPVLHGRSKHIDVKYHFLRDLTRNGTLDLIYCRSEDQVADMFTKSLKLPAFQKLRDCLGMCTLENKFEGGCLN</sequence>
<dbReference type="OrthoDB" id="1922643at2759"/>
<dbReference type="InterPro" id="IPR043502">
    <property type="entry name" value="DNA/RNA_pol_sf"/>
</dbReference>
<dbReference type="CDD" id="cd09272">
    <property type="entry name" value="RNase_HI_RT_Ty1"/>
    <property type="match status" value="1"/>
</dbReference>
<dbReference type="Pfam" id="PF07727">
    <property type="entry name" value="RVT_2"/>
    <property type="match status" value="1"/>
</dbReference>
<feature type="domain" description="Reverse transcriptase Ty1/copia-type" evidence="1">
    <location>
        <begin position="62"/>
        <end position="306"/>
    </location>
</feature>
<gene>
    <name evidence="2" type="ORF">F511_32460</name>
</gene>
<accession>A0A2Z7CJ54</accession>
<dbReference type="PANTHER" id="PTHR11439">
    <property type="entry name" value="GAG-POL-RELATED RETROTRANSPOSON"/>
    <property type="match status" value="1"/>
</dbReference>
<evidence type="ECO:0000313" key="2">
    <source>
        <dbReference type="EMBL" id="KZV47100.1"/>
    </source>
</evidence>
<dbReference type="SUPFAM" id="SSF56672">
    <property type="entry name" value="DNA/RNA polymerases"/>
    <property type="match status" value="1"/>
</dbReference>
<protein>
    <submittedName>
        <fullName evidence="2">Retrovirus-related Pol polyprotein from transposon TNT 1-94</fullName>
    </submittedName>
</protein>
<organism evidence="2 3">
    <name type="scientific">Dorcoceras hygrometricum</name>
    <dbReference type="NCBI Taxonomy" id="472368"/>
    <lineage>
        <taxon>Eukaryota</taxon>
        <taxon>Viridiplantae</taxon>
        <taxon>Streptophyta</taxon>
        <taxon>Embryophyta</taxon>
        <taxon>Tracheophyta</taxon>
        <taxon>Spermatophyta</taxon>
        <taxon>Magnoliopsida</taxon>
        <taxon>eudicotyledons</taxon>
        <taxon>Gunneridae</taxon>
        <taxon>Pentapetalae</taxon>
        <taxon>asterids</taxon>
        <taxon>lamiids</taxon>
        <taxon>Lamiales</taxon>
        <taxon>Gesneriaceae</taxon>
        <taxon>Didymocarpoideae</taxon>
        <taxon>Trichosporeae</taxon>
        <taxon>Loxocarpinae</taxon>
        <taxon>Dorcoceras</taxon>
    </lineage>
</organism>
<name>A0A2Z7CJ54_9LAMI</name>